<comment type="caution">
    <text evidence="2">The sequence shown here is derived from an EMBL/GenBank/DDBJ whole genome shotgun (WGS) entry which is preliminary data.</text>
</comment>
<evidence type="ECO:0000313" key="2">
    <source>
        <dbReference type="EMBL" id="MDC0667923.1"/>
    </source>
</evidence>
<keyword evidence="1" id="KW-0472">Membrane</keyword>
<feature type="transmembrane region" description="Helical" evidence="1">
    <location>
        <begin position="86"/>
        <end position="106"/>
    </location>
</feature>
<dbReference type="EMBL" id="JAQNDN010000003">
    <property type="protein sequence ID" value="MDC0667923.1"/>
    <property type="molecule type" value="Genomic_DNA"/>
</dbReference>
<feature type="transmembrane region" description="Helical" evidence="1">
    <location>
        <begin position="32"/>
        <end position="50"/>
    </location>
</feature>
<feature type="transmembrane region" description="Helical" evidence="1">
    <location>
        <begin position="62"/>
        <end position="80"/>
    </location>
</feature>
<protein>
    <submittedName>
        <fullName evidence="2">Uncharacterized protein</fullName>
    </submittedName>
</protein>
<name>A0ABT5B2F7_9BACT</name>
<feature type="transmembrane region" description="Helical" evidence="1">
    <location>
        <begin position="145"/>
        <end position="165"/>
    </location>
</feature>
<feature type="transmembrane region" description="Helical" evidence="1">
    <location>
        <begin position="7"/>
        <end position="26"/>
    </location>
</feature>
<evidence type="ECO:0000256" key="1">
    <source>
        <dbReference type="SAM" id="Phobius"/>
    </source>
</evidence>
<sequence length="169" mass="17599">MTIVRALLLGLVSTLVVVLIALVAYGNRDDRLLWLIVLPLLAQHGVAVFTPSTGWPRRLVRGALGFLASGAAGFATYLYFNDRTDWFHGMGGDWFLLLVLVLHAAIPGGTAAAADSPGLGLALAGGFTVSLCVAIKLAGAAHPGYMILLAVGTLAGALVNALDLARPRR</sequence>
<organism evidence="2 3">
    <name type="scientific">Nannocystis radixulma</name>
    <dbReference type="NCBI Taxonomy" id="2995305"/>
    <lineage>
        <taxon>Bacteria</taxon>
        <taxon>Pseudomonadati</taxon>
        <taxon>Myxococcota</taxon>
        <taxon>Polyangia</taxon>
        <taxon>Nannocystales</taxon>
        <taxon>Nannocystaceae</taxon>
        <taxon>Nannocystis</taxon>
    </lineage>
</organism>
<reference evidence="2 3" key="1">
    <citation type="submission" date="2022-11" db="EMBL/GenBank/DDBJ databases">
        <title>Minimal conservation of predation-associated metabolite biosynthetic gene clusters underscores biosynthetic potential of Myxococcota including descriptions for ten novel species: Archangium lansinium sp. nov., Myxococcus landrumus sp. nov., Nannocystis bai.</title>
        <authorList>
            <person name="Ahearne A."/>
            <person name="Stevens C."/>
            <person name="Dowd S."/>
        </authorList>
    </citation>
    <scope>NUCLEOTIDE SEQUENCE [LARGE SCALE GENOMIC DNA]</scope>
    <source>
        <strain evidence="2 3">NCELM</strain>
    </source>
</reference>
<accession>A0ABT5B2F7</accession>
<proteinExistence type="predicted"/>
<gene>
    <name evidence="2" type="ORF">POL58_09245</name>
</gene>
<keyword evidence="1" id="KW-1133">Transmembrane helix</keyword>
<keyword evidence="3" id="KW-1185">Reference proteome</keyword>
<dbReference type="Proteomes" id="UP001217838">
    <property type="component" value="Unassembled WGS sequence"/>
</dbReference>
<dbReference type="RefSeq" id="WP_271996480.1">
    <property type="nucleotide sequence ID" value="NZ_JAQNDN010000003.1"/>
</dbReference>
<evidence type="ECO:0000313" key="3">
    <source>
        <dbReference type="Proteomes" id="UP001217838"/>
    </source>
</evidence>
<keyword evidence="1" id="KW-0812">Transmembrane</keyword>